<dbReference type="InterPro" id="IPR044135">
    <property type="entry name" value="Met-tRNA-FMT_C"/>
</dbReference>
<comment type="function">
    <text evidence="5">Attaches a formyl group to the free amino group of methionyl-tRNA(fMet). The formyl group appears to play a dual role in the initiator identity of N-formylmethionyl-tRNA by promoting its recognition by IF2 and preventing the misappropriation of this tRNA by the elongation apparatus.</text>
</comment>
<dbReference type="PROSITE" id="PS00373">
    <property type="entry name" value="GART"/>
    <property type="match status" value="1"/>
</dbReference>
<reference evidence="9" key="1">
    <citation type="submission" date="2017-09" db="EMBL/GenBank/DDBJ databases">
        <title>Depth-based differentiation of microbial function through sediment-hosted aquifers and enrichment of novel symbionts in the deep terrestrial subsurface.</title>
        <authorList>
            <person name="Probst A.J."/>
            <person name="Ladd B."/>
            <person name="Jarett J.K."/>
            <person name="Geller-Mcgrath D.E."/>
            <person name="Sieber C.M.K."/>
            <person name="Emerson J.B."/>
            <person name="Anantharaman K."/>
            <person name="Thomas B.C."/>
            <person name="Malmstrom R."/>
            <person name="Stieglmeier M."/>
            <person name="Klingl A."/>
            <person name="Woyke T."/>
            <person name="Ryan C.M."/>
            <person name="Banfield J.F."/>
        </authorList>
    </citation>
    <scope>NUCLEOTIDE SEQUENCE [LARGE SCALE GENOMIC DNA]</scope>
</reference>
<dbReference type="Pfam" id="PF02911">
    <property type="entry name" value="Formyl_trans_C"/>
    <property type="match status" value="1"/>
</dbReference>
<dbReference type="InterPro" id="IPR036477">
    <property type="entry name" value="Formyl_transf_N_sf"/>
</dbReference>
<accession>A0A2M6W7H6</accession>
<evidence type="ECO:0000256" key="3">
    <source>
        <dbReference type="ARBA" id="ARBA00022679"/>
    </source>
</evidence>
<dbReference type="PANTHER" id="PTHR11138:SF5">
    <property type="entry name" value="METHIONYL-TRNA FORMYLTRANSFERASE, MITOCHONDRIAL"/>
    <property type="match status" value="1"/>
</dbReference>
<evidence type="ECO:0000256" key="4">
    <source>
        <dbReference type="ARBA" id="ARBA00022917"/>
    </source>
</evidence>
<dbReference type="HAMAP" id="MF_00182">
    <property type="entry name" value="Formyl_trans"/>
    <property type="match status" value="1"/>
</dbReference>
<evidence type="ECO:0000313" key="8">
    <source>
        <dbReference type="EMBL" id="PIT88768.1"/>
    </source>
</evidence>
<dbReference type="InterPro" id="IPR005794">
    <property type="entry name" value="Fmt"/>
</dbReference>
<proteinExistence type="inferred from homology"/>
<dbReference type="InterPro" id="IPR041711">
    <property type="entry name" value="Met-tRNA-FMT_N"/>
</dbReference>
<dbReference type="Pfam" id="PF00551">
    <property type="entry name" value="Formyl_trans_N"/>
    <property type="match status" value="1"/>
</dbReference>
<dbReference type="SUPFAM" id="SSF53328">
    <property type="entry name" value="Formyltransferase"/>
    <property type="match status" value="1"/>
</dbReference>
<dbReference type="EMBL" id="PFBV01000001">
    <property type="protein sequence ID" value="PIT88768.1"/>
    <property type="molecule type" value="Genomic_DNA"/>
</dbReference>
<dbReference type="InterPro" id="IPR002376">
    <property type="entry name" value="Formyl_transf_N"/>
</dbReference>
<dbReference type="InterPro" id="IPR001555">
    <property type="entry name" value="GART_AS"/>
</dbReference>
<keyword evidence="4 5" id="KW-0648">Protein biosynthesis</keyword>
<evidence type="ECO:0000256" key="5">
    <source>
        <dbReference type="HAMAP-Rule" id="MF_00182"/>
    </source>
</evidence>
<dbReference type="Gene3D" id="3.40.50.12230">
    <property type="match status" value="1"/>
</dbReference>
<protein>
    <recommendedName>
        <fullName evidence="2 5">Methionyl-tRNA formyltransferase</fullName>
        <ecNumber evidence="2 5">2.1.2.9</ecNumber>
    </recommendedName>
</protein>
<dbReference type="AlphaFoldDB" id="A0A2M6W7H6"/>
<name>A0A2M6W7H6_9BACT</name>
<evidence type="ECO:0000259" key="7">
    <source>
        <dbReference type="Pfam" id="PF02911"/>
    </source>
</evidence>
<comment type="similarity">
    <text evidence="1 5">Belongs to the Fmt family.</text>
</comment>
<dbReference type="InterPro" id="IPR011034">
    <property type="entry name" value="Formyl_transferase-like_C_sf"/>
</dbReference>
<keyword evidence="3 5" id="KW-0808">Transferase</keyword>
<evidence type="ECO:0000256" key="1">
    <source>
        <dbReference type="ARBA" id="ARBA00010699"/>
    </source>
</evidence>
<comment type="caution">
    <text evidence="8">The sequence shown here is derived from an EMBL/GenBank/DDBJ whole genome shotgun (WGS) entry which is preliminary data.</text>
</comment>
<dbReference type="CDD" id="cd08646">
    <property type="entry name" value="FMT_core_Met-tRNA-FMT_N"/>
    <property type="match status" value="1"/>
</dbReference>
<sequence length="308" mass="34392">MMKIAFFGTGEFAGKILTALLNNTDYSVDLVITQPDKKVGRKQIIEESPVKIIAKQHKLKIIQPESLKQNFDLSILNEIDLNVVCQYGLIIPEAVLNIPANKSLNIHTSLLPKYRGASPIQTALINGEKITGITIMLMDKKMDHGPILSQTKISIEPDDTCPLVSEKLATMAIPQLLNTVKKWLAKQIEPQIQDETQATFCKIFTRDDGRINFTNNSESIYNQYRGLQPWPGIWTTIDDKRIKLTKITKTAAKNLKPGEILISGNHIYAGCGQNSTIEILSAQLEGRNNLPAAEFLNGMRDINEKILQ</sequence>
<gene>
    <name evidence="5" type="primary">fmt</name>
    <name evidence="8" type="ORF">COU29_00090</name>
</gene>
<dbReference type="PANTHER" id="PTHR11138">
    <property type="entry name" value="METHIONYL-TRNA FORMYLTRANSFERASE"/>
    <property type="match status" value="1"/>
</dbReference>
<feature type="domain" description="Formyl transferase N-terminal" evidence="6">
    <location>
        <begin position="2"/>
        <end position="172"/>
    </location>
</feature>
<feature type="binding site" evidence="5">
    <location>
        <begin position="109"/>
        <end position="112"/>
    </location>
    <ligand>
        <name>(6S)-5,6,7,8-tetrahydrofolate</name>
        <dbReference type="ChEBI" id="CHEBI:57453"/>
    </ligand>
</feature>
<dbReference type="Proteomes" id="UP000231426">
    <property type="component" value="Unassembled WGS sequence"/>
</dbReference>
<evidence type="ECO:0000256" key="2">
    <source>
        <dbReference type="ARBA" id="ARBA00012261"/>
    </source>
</evidence>
<dbReference type="GO" id="GO:0004479">
    <property type="term" value="F:methionyl-tRNA formyltransferase activity"/>
    <property type="evidence" value="ECO:0007669"/>
    <property type="project" value="UniProtKB-UniRule"/>
</dbReference>
<feature type="domain" description="Formyl transferase C-terminal" evidence="7">
    <location>
        <begin position="205"/>
        <end position="299"/>
    </location>
</feature>
<dbReference type="GO" id="GO:0005829">
    <property type="term" value="C:cytosol"/>
    <property type="evidence" value="ECO:0007669"/>
    <property type="project" value="TreeGrafter"/>
</dbReference>
<dbReference type="NCBIfam" id="TIGR00460">
    <property type="entry name" value="fmt"/>
    <property type="match status" value="1"/>
</dbReference>
<dbReference type="InterPro" id="IPR005793">
    <property type="entry name" value="Formyl_trans_C"/>
</dbReference>
<comment type="catalytic activity">
    <reaction evidence="5">
        <text>L-methionyl-tRNA(fMet) + (6R)-10-formyltetrahydrofolate = N-formyl-L-methionyl-tRNA(fMet) + (6S)-5,6,7,8-tetrahydrofolate + H(+)</text>
        <dbReference type="Rhea" id="RHEA:24380"/>
        <dbReference type="Rhea" id="RHEA-COMP:9952"/>
        <dbReference type="Rhea" id="RHEA-COMP:9953"/>
        <dbReference type="ChEBI" id="CHEBI:15378"/>
        <dbReference type="ChEBI" id="CHEBI:57453"/>
        <dbReference type="ChEBI" id="CHEBI:78530"/>
        <dbReference type="ChEBI" id="CHEBI:78844"/>
        <dbReference type="ChEBI" id="CHEBI:195366"/>
        <dbReference type="EC" id="2.1.2.9"/>
    </reaction>
</comment>
<evidence type="ECO:0000313" key="9">
    <source>
        <dbReference type="Proteomes" id="UP000231426"/>
    </source>
</evidence>
<dbReference type="EC" id="2.1.2.9" evidence="2 5"/>
<evidence type="ECO:0000259" key="6">
    <source>
        <dbReference type="Pfam" id="PF00551"/>
    </source>
</evidence>
<organism evidence="8 9">
    <name type="scientific">Candidatus Magasanikbacteria bacterium CG10_big_fil_rev_8_21_14_0_10_36_32</name>
    <dbReference type="NCBI Taxonomy" id="1974646"/>
    <lineage>
        <taxon>Bacteria</taxon>
        <taxon>Candidatus Magasanikiibacteriota</taxon>
    </lineage>
</organism>
<dbReference type="CDD" id="cd08704">
    <property type="entry name" value="Met_tRNA_FMT_C"/>
    <property type="match status" value="1"/>
</dbReference>
<dbReference type="SUPFAM" id="SSF50486">
    <property type="entry name" value="FMT C-terminal domain-like"/>
    <property type="match status" value="1"/>
</dbReference>